<dbReference type="AlphaFoldDB" id="A0A6H0SJP1"/>
<evidence type="ECO:0000259" key="6">
    <source>
        <dbReference type="Pfam" id="PF00962"/>
    </source>
</evidence>
<keyword evidence="3 5" id="KW-0862">Zinc</keyword>
<proteinExistence type="inferred from homology"/>
<evidence type="ECO:0000256" key="1">
    <source>
        <dbReference type="ARBA" id="ARBA00022723"/>
    </source>
</evidence>
<dbReference type="NCBIfam" id="NF006850">
    <property type="entry name" value="PRK09358.1-6"/>
    <property type="match status" value="1"/>
</dbReference>
<dbReference type="RefSeq" id="WP_172512288.1">
    <property type="nucleotide sequence ID" value="NZ_CP032549.1"/>
</dbReference>
<reference evidence="7 8" key="1">
    <citation type="submission" date="2018-09" db="EMBL/GenBank/DDBJ databases">
        <title>Glutamicibacter mishrai S5-52T (LMG 29155T = KCTC 39846T).</title>
        <authorList>
            <person name="Das S.K."/>
        </authorList>
    </citation>
    <scope>NUCLEOTIDE SEQUENCE [LARGE SCALE GENOMIC DNA]</scope>
    <source>
        <strain evidence="7 8">S5-52</strain>
    </source>
</reference>
<name>A0A6H0SJP1_9MICC</name>
<evidence type="ECO:0000256" key="5">
    <source>
        <dbReference type="HAMAP-Rule" id="MF_01962"/>
    </source>
</evidence>
<keyword evidence="4 5" id="KW-0546">Nucleotide metabolism</keyword>
<dbReference type="GO" id="GO:0006146">
    <property type="term" value="P:adenine catabolic process"/>
    <property type="evidence" value="ECO:0007669"/>
    <property type="project" value="UniProtKB-UniRule"/>
</dbReference>
<keyword evidence="8" id="KW-1185">Reference proteome</keyword>
<dbReference type="NCBIfam" id="TIGR01430">
    <property type="entry name" value="aden_deam"/>
    <property type="match status" value="1"/>
</dbReference>
<feature type="binding site" evidence="5">
    <location>
        <position position="189"/>
    </location>
    <ligand>
        <name>Zn(2+)</name>
        <dbReference type="ChEBI" id="CHEBI:29105"/>
        <note>catalytic</note>
    </ligand>
</feature>
<dbReference type="GO" id="GO:0000034">
    <property type="term" value="F:adenine deaminase activity"/>
    <property type="evidence" value="ECO:0007669"/>
    <property type="project" value="UniProtKB-UniRule"/>
</dbReference>
<organism evidence="7 8">
    <name type="scientific">Glutamicibacter mishrai</name>
    <dbReference type="NCBI Taxonomy" id="1775880"/>
    <lineage>
        <taxon>Bacteria</taxon>
        <taxon>Bacillati</taxon>
        <taxon>Actinomycetota</taxon>
        <taxon>Actinomycetes</taxon>
        <taxon>Micrococcales</taxon>
        <taxon>Micrococcaceae</taxon>
        <taxon>Glutamicibacter</taxon>
    </lineage>
</organism>
<feature type="binding site" evidence="5">
    <location>
        <position position="11"/>
    </location>
    <ligand>
        <name>Zn(2+)</name>
        <dbReference type="ChEBI" id="CHEBI:29105"/>
        <note>catalytic</note>
    </ligand>
</feature>
<dbReference type="EC" id="3.5.4.2" evidence="5"/>
<comment type="catalytic activity">
    <reaction evidence="5">
        <text>adenine + H2O + H(+) = hypoxanthine + NH4(+)</text>
        <dbReference type="Rhea" id="RHEA:23688"/>
        <dbReference type="ChEBI" id="CHEBI:15377"/>
        <dbReference type="ChEBI" id="CHEBI:15378"/>
        <dbReference type="ChEBI" id="CHEBI:16708"/>
        <dbReference type="ChEBI" id="CHEBI:17368"/>
        <dbReference type="ChEBI" id="CHEBI:28938"/>
        <dbReference type="EC" id="3.5.4.2"/>
    </reaction>
</comment>
<dbReference type="PANTHER" id="PTHR43114">
    <property type="entry name" value="ADENINE DEAMINASE"/>
    <property type="match status" value="1"/>
</dbReference>
<dbReference type="GO" id="GO:0005829">
    <property type="term" value="C:cytosol"/>
    <property type="evidence" value="ECO:0007669"/>
    <property type="project" value="TreeGrafter"/>
</dbReference>
<evidence type="ECO:0000313" key="7">
    <source>
        <dbReference type="EMBL" id="QIV87693.1"/>
    </source>
</evidence>
<dbReference type="Proteomes" id="UP000502331">
    <property type="component" value="Chromosome"/>
</dbReference>
<dbReference type="InterPro" id="IPR001365">
    <property type="entry name" value="A_deaminase_dom"/>
</dbReference>
<dbReference type="InterPro" id="IPR006330">
    <property type="entry name" value="Ado/ade_deaminase"/>
</dbReference>
<comment type="cofactor">
    <cofactor evidence="5">
        <name>Zn(2+)</name>
        <dbReference type="ChEBI" id="CHEBI:29105"/>
    </cofactor>
    <text evidence="5">Binds 1 zinc ion per subunit.</text>
</comment>
<dbReference type="InterPro" id="IPR028892">
    <property type="entry name" value="ADE"/>
</dbReference>
<keyword evidence="2 5" id="KW-0378">Hydrolase</keyword>
<gene>
    <name evidence="7" type="ORF">D3791_11595</name>
</gene>
<dbReference type="InterPro" id="IPR032466">
    <property type="entry name" value="Metal_Hydrolase"/>
</dbReference>
<accession>A0A6H0SJP1</accession>
<dbReference type="HAMAP" id="MF_01962">
    <property type="entry name" value="Adenine_deaminase"/>
    <property type="match status" value="1"/>
</dbReference>
<evidence type="ECO:0000256" key="2">
    <source>
        <dbReference type="ARBA" id="ARBA00022801"/>
    </source>
</evidence>
<evidence type="ECO:0000256" key="3">
    <source>
        <dbReference type="ARBA" id="ARBA00022833"/>
    </source>
</evidence>
<feature type="active site" description="Proton donor" evidence="5">
    <location>
        <position position="192"/>
    </location>
</feature>
<dbReference type="GO" id="GO:0008270">
    <property type="term" value="F:zinc ion binding"/>
    <property type="evidence" value="ECO:0007669"/>
    <property type="project" value="UniProtKB-UniRule"/>
</dbReference>
<feature type="binding site" evidence="5">
    <location>
        <position position="270"/>
    </location>
    <ligand>
        <name>Zn(2+)</name>
        <dbReference type="ChEBI" id="CHEBI:29105"/>
        <note>catalytic</note>
    </ligand>
</feature>
<keyword evidence="1 5" id="KW-0479">Metal-binding</keyword>
<evidence type="ECO:0000313" key="8">
    <source>
        <dbReference type="Proteomes" id="UP000502331"/>
    </source>
</evidence>
<dbReference type="PANTHER" id="PTHR43114:SF6">
    <property type="entry name" value="ADENINE DEAMINASE"/>
    <property type="match status" value="1"/>
</dbReference>
<dbReference type="SUPFAM" id="SSF51556">
    <property type="entry name" value="Metallo-dependent hydrolases"/>
    <property type="match status" value="1"/>
</dbReference>
<dbReference type="GO" id="GO:0043103">
    <property type="term" value="P:hypoxanthine salvage"/>
    <property type="evidence" value="ECO:0007669"/>
    <property type="project" value="UniProtKB-UniRule"/>
</dbReference>
<dbReference type="Pfam" id="PF00962">
    <property type="entry name" value="A_deaminase"/>
    <property type="match status" value="1"/>
</dbReference>
<sequence>MNLPVAELHIHLEGTLEPEMIMSLADKHSIDLPYSSIDELRAQYEFSNLQSFLDLFYANMLVLRTREDFYEITMAYLQRAHASGVRHVELFFDPQAHVERGMDLRDVIAGIRDALSEAQDRWGISHKLIACFWRHAPASEALELLRLMIAQKHEIDGIGLDSSELGFPPELFVEVFDLAREHGLHVVAHAGEEGPADYIWQALDLLKVERVDHGIRCLDDEKLVQRLVAEQMPLTVCPLSNIRLRAVDTMADHPLPSMLEAGLKVSVHSDDPAYFGGYMDANFASLMKAFNFSTEQLARLARNSFESSFIDDSAKSERLAEVEAWVSQR</sequence>
<feature type="site" description="Important for catalytic activity" evidence="5">
    <location>
        <position position="213"/>
    </location>
</feature>
<dbReference type="GO" id="GO:0009117">
    <property type="term" value="P:nucleotide metabolic process"/>
    <property type="evidence" value="ECO:0007669"/>
    <property type="project" value="UniProtKB-KW"/>
</dbReference>
<feature type="binding site" evidence="5">
    <location>
        <position position="271"/>
    </location>
    <ligand>
        <name>substrate</name>
    </ligand>
</feature>
<dbReference type="Gene3D" id="3.20.20.140">
    <property type="entry name" value="Metal-dependent hydrolases"/>
    <property type="match status" value="1"/>
</dbReference>
<feature type="binding site" evidence="5">
    <location>
        <position position="9"/>
    </location>
    <ligand>
        <name>Zn(2+)</name>
        <dbReference type="ChEBI" id="CHEBI:29105"/>
        <note>catalytic</note>
    </ligand>
</feature>
<dbReference type="CDD" id="cd01320">
    <property type="entry name" value="ADA"/>
    <property type="match status" value="1"/>
</dbReference>
<protein>
    <recommendedName>
        <fullName evidence="5">Adenine deaminase</fullName>
        <shortName evidence="5">ADE</shortName>
        <ecNumber evidence="5">3.5.4.2</ecNumber>
    </recommendedName>
    <alternativeName>
        <fullName evidence="5">Adenine aminohydrolase</fullName>
        <shortName evidence="5">AAH</shortName>
    </alternativeName>
</protein>
<comment type="function">
    <text evidence="5">Catalyzes the hydrolytic deamination of adenine to hypoxanthine. Plays an important role in the purine salvage pathway and in nitrogen catabolism.</text>
</comment>
<evidence type="ECO:0000256" key="4">
    <source>
        <dbReference type="ARBA" id="ARBA00023080"/>
    </source>
</evidence>
<comment type="similarity">
    <text evidence="5">Belongs to the metallo-dependent hydrolases superfamily. Adenosine and AMP deaminases family. Adenine deaminase type 2 subfamily.</text>
</comment>
<dbReference type="EMBL" id="CP032549">
    <property type="protein sequence ID" value="QIV87693.1"/>
    <property type="molecule type" value="Genomic_DNA"/>
</dbReference>
<feature type="domain" description="Adenosine deaminase" evidence="6">
    <location>
        <begin position="4"/>
        <end position="324"/>
    </location>
</feature>